<reference evidence="2 3" key="1">
    <citation type="journal article" date="2018" name="New Phytol.">
        <title>Phylogenomics of Endogonaceae and evolution of mycorrhizas within Mucoromycota.</title>
        <authorList>
            <person name="Chang Y."/>
            <person name="Desiro A."/>
            <person name="Na H."/>
            <person name="Sandor L."/>
            <person name="Lipzen A."/>
            <person name="Clum A."/>
            <person name="Barry K."/>
            <person name="Grigoriev I.V."/>
            <person name="Martin F.M."/>
            <person name="Stajich J.E."/>
            <person name="Smith M.E."/>
            <person name="Bonito G."/>
            <person name="Spatafora J.W."/>
        </authorList>
    </citation>
    <scope>NUCLEOTIDE SEQUENCE [LARGE SCALE GENOMIC DNA]</scope>
    <source>
        <strain evidence="2 3">GMNB39</strain>
    </source>
</reference>
<evidence type="ECO:0000313" key="3">
    <source>
        <dbReference type="Proteomes" id="UP000268093"/>
    </source>
</evidence>
<evidence type="ECO:0000256" key="1">
    <source>
        <dbReference type="SAM" id="MobiDB-lite"/>
    </source>
</evidence>
<evidence type="ECO:0000313" key="2">
    <source>
        <dbReference type="EMBL" id="RUP46918.1"/>
    </source>
</evidence>
<keyword evidence="3" id="KW-1185">Reference proteome</keyword>
<organism evidence="2 3">
    <name type="scientific">Jimgerdemannia flammicorona</name>
    <dbReference type="NCBI Taxonomy" id="994334"/>
    <lineage>
        <taxon>Eukaryota</taxon>
        <taxon>Fungi</taxon>
        <taxon>Fungi incertae sedis</taxon>
        <taxon>Mucoromycota</taxon>
        <taxon>Mucoromycotina</taxon>
        <taxon>Endogonomycetes</taxon>
        <taxon>Endogonales</taxon>
        <taxon>Endogonaceae</taxon>
        <taxon>Jimgerdemannia</taxon>
    </lineage>
</organism>
<protein>
    <submittedName>
        <fullName evidence="2">Uncharacterized protein</fullName>
    </submittedName>
</protein>
<comment type="caution">
    <text evidence="2">The sequence shown here is derived from an EMBL/GenBank/DDBJ whole genome shotgun (WGS) entry which is preliminary data.</text>
</comment>
<feature type="region of interest" description="Disordered" evidence="1">
    <location>
        <begin position="22"/>
        <end position="70"/>
    </location>
</feature>
<accession>A0A433D7S4</accession>
<dbReference type="Proteomes" id="UP000268093">
    <property type="component" value="Unassembled WGS sequence"/>
</dbReference>
<proteinExistence type="predicted"/>
<name>A0A433D7S4_9FUNG</name>
<gene>
    <name evidence="2" type="ORF">BC936DRAFT_146373</name>
</gene>
<sequence length="116" mass="12107">MRASMPPASACSLTNISKRKYISQDRKRNINDTNLIDDGHGQQDTSSGPDRAKHISQYGQGTDASTTERGCGGDDALELLVHGGIAVAGDDHLLVLELLGHVAGGGARDLDPGLGE</sequence>
<dbReference type="EMBL" id="RBNI01005227">
    <property type="protein sequence ID" value="RUP46918.1"/>
    <property type="molecule type" value="Genomic_DNA"/>
</dbReference>
<dbReference type="OrthoDB" id="10665826at2759"/>
<feature type="compositionally biased region" description="Polar residues" evidence="1">
    <location>
        <begin position="57"/>
        <end position="68"/>
    </location>
</feature>
<dbReference type="AlphaFoldDB" id="A0A433D7S4"/>